<dbReference type="Gene3D" id="1.10.10.10">
    <property type="entry name" value="Winged helix-like DNA-binding domain superfamily/Winged helix DNA-binding domain"/>
    <property type="match status" value="1"/>
</dbReference>
<dbReference type="InterPro" id="IPR021660">
    <property type="entry name" value="DUF3253"/>
</dbReference>
<evidence type="ECO:0000313" key="2">
    <source>
        <dbReference type="Proteomes" id="UP001268542"/>
    </source>
</evidence>
<dbReference type="Pfam" id="PF11625">
    <property type="entry name" value="DUF3253"/>
    <property type="match status" value="1"/>
</dbReference>
<comment type="caution">
    <text evidence="1">The sequence shown here is derived from an EMBL/GenBank/DDBJ whole genome shotgun (WGS) entry which is preliminary data.</text>
</comment>
<name>A0ABU3PY76_9ACTN</name>
<gene>
    <name evidence="1" type="ORF">RDV89_14030</name>
</gene>
<sequence length="84" mass="8859">MTASASDIERTTRDLLARRRDGATICPSEVARALGGEGWRDLMEPVRGVAADLADRGEVVVTQGGETVDVRTAKGPVRIGLPQG</sequence>
<dbReference type="Proteomes" id="UP001268542">
    <property type="component" value="Unassembled WGS sequence"/>
</dbReference>
<organism evidence="1 2">
    <name type="scientific">Nocardioides imazamoxiresistens</name>
    <dbReference type="NCBI Taxonomy" id="3231893"/>
    <lineage>
        <taxon>Bacteria</taxon>
        <taxon>Bacillati</taxon>
        <taxon>Actinomycetota</taxon>
        <taxon>Actinomycetes</taxon>
        <taxon>Propionibacteriales</taxon>
        <taxon>Nocardioidaceae</taxon>
        <taxon>Nocardioides</taxon>
    </lineage>
</organism>
<dbReference type="RefSeq" id="WP_315733705.1">
    <property type="nucleotide sequence ID" value="NZ_JAVYII010000006.1"/>
</dbReference>
<keyword evidence="2" id="KW-1185">Reference proteome</keyword>
<dbReference type="InterPro" id="IPR036388">
    <property type="entry name" value="WH-like_DNA-bd_sf"/>
</dbReference>
<dbReference type="InterPro" id="IPR036390">
    <property type="entry name" value="WH_DNA-bd_sf"/>
</dbReference>
<evidence type="ECO:0000313" key="1">
    <source>
        <dbReference type="EMBL" id="MDT9594197.1"/>
    </source>
</evidence>
<proteinExistence type="predicted"/>
<dbReference type="SUPFAM" id="SSF46785">
    <property type="entry name" value="Winged helix' DNA-binding domain"/>
    <property type="match status" value="1"/>
</dbReference>
<accession>A0ABU3PY76</accession>
<protein>
    <submittedName>
        <fullName evidence="1">DUF3253 domain-containing protein</fullName>
    </submittedName>
</protein>
<reference evidence="1 2" key="1">
    <citation type="submission" date="2023-08" db="EMBL/GenBank/DDBJ databases">
        <title>Nocardioides seae sp. nov., a bacterium isolated from a soil.</title>
        <authorList>
            <person name="Wang X."/>
        </authorList>
    </citation>
    <scope>NUCLEOTIDE SEQUENCE [LARGE SCALE GENOMIC DNA]</scope>
    <source>
        <strain evidence="1 2">YZH12</strain>
    </source>
</reference>
<dbReference type="EMBL" id="JAVYII010000006">
    <property type="protein sequence ID" value="MDT9594197.1"/>
    <property type="molecule type" value="Genomic_DNA"/>
</dbReference>